<evidence type="ECO:0000313" key="5">
    <source>
        <dbReference type="EMBL" id="OAY62072.1"/>
    </source>
</evidence>
<evidence type="ECO:0000256" key="3">
    <source>
        <dbReference type="SAM" id="MobiDB-lite"/>
    </source>
</evidence>
<evidence type="ECO:0000256" key="2">
    <source>
        <dbReference type="ARBA" id="ARBA00023136"/>
    </source>
</evidence>
<dbReference type="GO" id="GO:0005886">
    <property type="term" value="C:plasma membrane"/>
    <property type="evidence" value="ECO:0000318"/>
    <property type="project" value="GO_Central"/>
</dbReference>
<dbReference type="PANTHER" id="PTHR31415">
    <property type="entry name" value="OS05G0367900 PROTEIN"/>
    <property type="match status" value="1"/>
</dbReference>
<feature type="transmembrane region" description="Helical" evidence="4">
    <location>
        <begin position="51"/>
        <end position="73"/>
    </location>
</feature>
<keyword evidence="6" id="KW-1185">Reference proteome</keyword>
<dbReference type="EMBL" id="CM004387">
    <property type="protein sequence ID" value="OAY62072.1"/>
    <property type="molecule type" value="Genomic_DNA"/>
</dbReference>
<dbReference type="AlphaFoldDB" id="A0A2C9WQ32"/>
<dbReference type="InterPro" id="IPR044839">
    <property type="entry name" value="NDR1-like"/>
</dbReference>
<reference evidence="6" key="1">
    <citation type="journal article" date="2016" name="Nat. Biotechnol.">
        <title>Sequencing wild and cultivated cassava and related species reveals extensive interspecific hybridization and genetic diversity.</title>
        <authorList>
            <person name="Bredeson J.V."/>
            <person name="Lyons J.B."/>
            <person name="Prochnik S.E."/>
            <person name="Wu G.A."/>
            <person name="Ha C.M."/>
            <person name="Edsinger-Gonzales E."/>
            <person name="Grimwood J."/>
            <person name="Schmutz J."/>
            <person name="Rabbi I.Y."/>
            <person name="Egesi C."/>
            <person name="Nauluvula P."/>
            <person name="Lebot V."/>
            <person name="Ndunguru J."/>
            <person name="Mkamilo G."/>
            <person name="Bart R.S."/>
            <person name="Setter T.L."/>
            <person name="Gleadow R.M."/>
            <person name="Kulakow P."/>
            <person name="Ferguson M.E."/>
            <person name="Rounsley S."/>
            <person name="Rokhsar D.S."/>
        </authorList>
    </citation>
    <scope>NUCLEOTIDE SEQUENCE [LARGE SCALE GENOMIC DNA]</scope>
    <source>
        <strain evidence="6">cv. AM560-2</strain>
    </source>
</reference>
<comment type="caution">
    <text evidence="5">The sequence shown here is derived from an EMBL/GenBank/DDBJ whole genome shotgun (WGS) entry which is preliminary data.</text>
</comment>
<organism evidence="5 6">
    <name type="scientific">Manihot esculenta</name>
    <name type="common">Cassava</name>
    <name type="synonym">Jatropha manihot</name>
    <dbReference type="NCBI Taxonomy" id="3983"/>
    <lineage>
        <taxon>Eukaryota</taxon>
        <taxon>Viridiplantae</taxon>
        <taxon>Streptophyta</taxon>
        <taxon>Embryophyta</taxon>
        <taxon>Tracheophyta</taxon>
        <taxon>Spermatophyta</taxon>
        <taxon>Magnoliopsida</taxon>
        <taxon>eudicotyledons</taxon>
        <taxon>Gunneridae</taxon>
        <taxon>Pentapetalae</taxon>
        <taxon>rosids</taxon>
        <taxon>fabids</taxon>
        <taxon>Malpighiales</taxon>
        <taxon>Euphorbiaceae</taxon>
        <taxon>Crotonoideae</taxon>
        <taxon>Manihoteae</taxon>
        <taxon>Manihot</taxon>
    </lineage>
</organism>
<sequence length="234" mass="26017">MAEEHHPEENHQEVQHPPPKINDGKDPDYRPHKCKRMAPLTYAPRDPRRTLCTFITVFLLLAGVTVLIVWLIYRPHKPQFTVVGAAIYDLNTTSPPFISTSMQFTFVTRNPNKRVTIMYDKLSAYVSYRNQAITPPVVLPPLYHEKKSTVTLSPVLGGAGVPVSADVANGLMMDEGYGVVALRVVLLGKLRWKAGAIRTGRYGVYVKCDIWLGLKKGVVGQVPLLGSPQCKVDV</sequence>
<dbReference type="PANTHER" id="PTHR31415:SF9">
    <property type="entry name" value="OS05G0367900 PROTEIN"/>
    <property type="match status" value="1"/>
</dbReference>
<dbReference type="STRING" id="3983.A0A2C9WQ32"/>
<keyword evidence="4" id="KW-1133">Transmembrane helix</keyword>
<dbReference type="Gramene" id="Manes.01G239400.1.v8.1">
    <property type="protein sequence ID" value="Manes.01G239400.1.v8.1.CDS.1"/>
    <property type="gene ID" value="Manes.01G239400.v8.1"/>
</dbReference>
<accession>A0A2C9WQ32</accession>
<dbReference type="GO" id="GO:0009506">
    <property type="term" value="C:plasmodesma"/>
    <property type="evidence" value="ECO:0000318"/>
    <property type="project" value="GO_Central"/>
</dbReference>
<name>A0A2C9WQ32_MANES</name>
<gene>
    <name evidence="5" type="ORF">MANES_01G239400v8</name>
</gene>
<keyword evidence="4" id="KW-0812">Transmembrane</keyword>
<dbReference type="Proteomes" id="UP000091857">
    <property type="component" value="Chromosome 1"/>
</dbReference>
<dbReference type="GO" id="GO:0098542">
    <property type="term" value="P:defense response to other organism"/>
    <property type="evidence" value="ECO:0007669"/>
    <property type="project" value="InterPro"/>
</dbReference>
<evidence type="ECO:0000313" key="6">
    <source>
        <dbReference type="Proteomes" id="UP000091857"/>
    </source>
</evidence>
<evidence type="ECO:0000256" key="4">
    <source>
        <dbReference type="SAM" id="Phobius"/>
    </source>
</evidence>
<proteinExistence type="predicted"/>
<comment type="subcellular location">
    <subcellularLocation>
        <location evidence="1">Membrane</location>
    </subcellularLocation>
</comment>
<feature type="region of interest" description="Disordered" evidence="3">
    <location>
        <begin position="1"/>
        <end position="30"/>
    </location>
</feature>
<feature type="compositionally biased region" description="Basic and acidic residues" evidence="3">
    <location>
        <begin position="1"/>
        <end position="14"/>
    </location>
</feature>
<dbReference type="OrthoDB" id="746161at2759"/>
<dbReference type="OMA" id="MSDYDQQ"/>
<evidence type="ECO:0000256" key="1">
    <source>
        <dbReference type="ARBA" id="ARBA00004370"/>
    </source>
</evidence>
<keyword evidence="2 4" id="KW-0472">Membrane</keyword>
<protein>
    <submittedName>
        <fullName evidence="5">Uncharacterized protein</fullName>
    </submittedName>
</protein>